<dbReference type="SUPFAM" id="SSF53448">
    <property type="entry name" value="Nucleotide-diphospho-sugar transferases"/>
    <property type="match status" value="1"/>
</dbReference>
<dbReference type="CDD" id="cd04186">
    <property type="entry name" value="GT_2_like_c"/>
    <property type="match status" value="1"/>
</dbReference>
<dbReference type="Pfam" id="PF00535">
    <property type="entry name" value="Glycos_transf_2"/>
    <property type="match status" value="1"/>
</dbReference>
<feature type="domain" description="Glycosyltransferase 2-like" evidence="1">
    <location>
        <begin position="6"/>
        <end position="186"/>
    </location>
</feature>
<evidence type="ECO:0000259" key="1">
    <source>
        <dbReference type="Pfam" id="PF00535"/>
    </source>
</evidence>
<protein>
    <recommendedName>
        <fullName evidence="1">Glycosyltransferase 2-like domain-containing protein</fullName>
    </recommendedName>
</protein>
<gene>
    <name evidence="2" type="ORF">EV215_1885</name>
</gene>
<dbReference type="PANTHER" id="PTHR43179">
    <property type="entry name" value="RHAMNOSYLTRANSFERASE WBBL"/>
    <property type="match status" value="1"/>
</dbReference>
<dbReference type="InterPro" id="IPR029044">
    <property type="entry name" value="Nucleotide-diphossugar_trans"/>
</dbReference>
<keyword evidence="3" id="KW-1185">Reference proteome</keyword>
<evidence type="ECO:0000313" key="3">
    <source>
        <dbReference type="Proteomes" id="UP000294678"/>
    </source>
</evidence>
<dbReference type="PANTHER" id="PTHR43179:SF10">
    <property type="entry name" value="GLYCOSYL TRANSFERASE"/>
    <property type="match status" value="1"/>
</dbReference>
<organism evidence="2 3">
    <name type="scientific">Hypnocyclicus thermotrophus</name>
    <dbReference type="NCBI Taxonomy" id="1627895"/>
    <lineage>
        <taxon>Bacteria</taxon>
        <taxon>Fusobacteriati</taxon>
        <taxon>Fusobacteriota</taxon>
        <taxon>Fusobacteriia</taxon>
        <taxon>Fusobacteriales</taxon>
        <taxon>Fusobacteriaceae</taxon>
        <taxon>Hypnocyclicus</taxon>
    </lineage>
</organism>
<comment type="caution">
    <text evidence="2">The sequence shown here is derived from an EMBL/GenBank/DDBJ whole genome shotgun (WGS) entry which is preliminary data.</text>
</comment>
<dbReference type="Proteomes" id="UP000294678">
    <property type="component" value="Unassembled WGS sequence"/>
</dbReference>
<reference evidence="2 3" key="1">
    <citation type="submission" date="2019-03" db="EMBL/GenBank/DDBJ databases">
        <title>Genomic Encyclopedia of Type Strains, Phase IV (KMG-IV): sequencing the most valuable type-strain genomes for metagenomic binning, comparative biology and taxonomic classification.</title>
        <authorList>
            <person name="Goeker M."/>
        </authorList>
    </citation>
    <scope>NUCLEOTIDE SEQUENCE [LARGE SCALE GENOMIC DNA]</scope>
    <source>
        <strain evidence="2 3">DSM 100055</strain>
    </source>
</reference>
<name>A0AA46DXI1_9FUSO</name>
<dbReference type="Gene3D" id="3.90.550.10">
    <property type="entry name" value="Spore Coat Polysaccharide Biosynthesis Protein SpsA, Chain A"/>
    <property type="match status" value="1"/>
</dbReference>
<dbReference type="EMBL" id="SOBG01000009">
    <property type="protein sequence ID" value="TDT67880.1"/>
    <property type="molecule type" value="Genomic_DNA"/>
</dbReference>
<sequence length="273" mass="32573">MITASIVTYHNNKEELKKAIYSFLNTDLEVKLYISDNSSNKDIKQLCSDSRIEYIYNNINLGFGKAHNIVIEKAMKEGSKYHLILNPDIYFNNGVIENLTKYMENNKDVGLVMPRVLYPNGDIQRLCKLLPTPMNLIGRKFIPIKSLLEKLDYKYEMQFTDYNTEMEVPYLSGCFMFIRTSIFKEVGCFDDNIFMYLEDTDLSRRINEKYKTMYYPKVTVYHKFEKGSFKNKKLLIYHIKSAIYYFNKWGWFFDKKRKEINKEILNKNNYKKI</sequence>
<accession>A0AA46DXI1</accession>
<evidence type="ECO:0000313" key="2">
    <source>
        <dbReference type="EMBL" id="TDT67880.1"/>
    </source>
</evidence>
<dbReference type="InterPro" id="IPR001173">
    <property type="entry name" value="Glyco_trans_2-like"/>
</dbReference>
<dbReference type="RefSeq" id="WP_134113746.1">
    <property type="nucleotide sequence ID" value="NZ_SOBG01000009.1"/>
</dbReference>
<proteinExistence type="predicted"/>
<dbReference type="AlphaFoldDB" id="A0AA46DXI1"/>